<gene>
    <name evidence="2" type="ORF">GCM10009037_16900</name>
</gene>
<dbReference type="InterPro" id="IPR058376">
    <property type="entry name" value="DUF8063"/>
</dbReference>
<feature type="transmembrane region" description="Helical" evidence="1">
    <location>
        <begin position="122"/>
        <end position="143"/>
    </location>
</feature>
<evidence type="ECO:0000313" key="3">
    <source>
        <dbReference type="Proteomes" id="UP000628840"/>
    </source>
</evidence>
<reference evidence="2 3" key="1">
    <citation type="journal article" date="2019" name="Int. J. Syst. Evol. Microbiol.">
        <title>The Global Catalogue of Microorganisms (GCM) 10K type strain sequencing project: providing services to taxonomists for standard genome sequencing and annotation.</title>
        <authorList>
            <consortium name="The Broad Institute Genomics Platform"/>
            <consortium name="The Broad Institute Genome Sequencing Center for Infectious Disease"/>
            <person name="Wu L."/>
            <person name="Ma J."/>
        </authorList>
    </citation>
    <scope>NUCLEOTIDE SEQUENCE [LARGE SCALE GENOMIC DNA]</scope>
    <source>
        <strain evidence="2 3">JCM 19585</strain>
    </source>
</reference>
<organism evidence="2 3">
    <name type="scientific">Halarchaeum grantii</name>
    <dbReference type="NCBI Taxonomy" id="1193105"/>
    <lineage>
        <taxon>Archaea</taxon>
        <taxon>Methanobacteriati</taxon>
        <taxon>Methanobacteriota</taxon>
        <taxon>Stenosarchaea group</taxon>
        <taxon>Halobacteria</taxon>
        <taxon>Halobacteriales</taxon>
        <taxon>Halobacteriaceae</taxon>
    </lineage>
</organism>
<name>A0A830F2D5_9EURY</name>
<comment type="caution">
    <text evidence="2">The sequence shown here is derived from an EMBL/GenBank/DDBJ whole genome shotgun (WGS) entry which is preliminary data.</text>
</comment>
<keyword evidence="1" id="KW-1133">Transmembrane helix</keyword>
<evidence type="ECO:0000313" key="2">
    <source>
        <dbReference type="EMBL" id="GGL33911.1"/>
    </source>
</evidence>
<keyword evidence="1" id="KW-0472">Membrane</keyword>
<dbReference type="EMBL" id="BMPF01000002">
    <property type="protein sequence ID" value="GGL33911.1"/>
    <property type="molecule type" value="Genomic_DNA"/>
</dbReference>
<sequence length="153" mass="15846">MAVTSGDGSTLANTESIQMTDDARIVGWEFSQHHVKIAIEADSLTRVTITDGGAGLEDAGSTRIPKTTRRIWGGETTIVSMPVATAFGGHVVGVSIGDSGVRLSTEMDAQGRDPLRHFGGQSGLFSGIGIAILTSLGGAWYVLRSEASGVVEA</sequence>
<dbReference type="Pfam" id="PF26259">
    <property type="entry name" value="DUF8063"/>
    <property type="match status" value="1"/>
</dbReference>
<keyword evidence="3" id="KW-1185">Reference proteome</keyword>
<keyword evidence="1" id="KW-0812">Transmembrane</keyword>
<dbReference type="AlphaFoldDB" id="A0A830F2D5"/>
<accession>A0A830F2D5</accession>
<dbReference type="Proteomes" id="UP000628840">
    <property type="component" value="Unassembled WGS sequence"/>
</dbReference>
<protein>
    <submittedName>
        <fullName evidence="2">Uncharacterized protein</fullName>
    </submittedName>
</protein>
<evidence type="ECO:0000256" key="1">
    <source>
        <dbReference type="SAM" id="Phobius"/>
    </source>
</evidence>
<proteinExistence type="predicted"/>